<dbReference type="Gene3D" id="2.130.10.10">
    <property type="entry name" value="YVTN repeat-like/Quinoprotein amine dehydrogenase"/>
    <property type="match status" value="3"/>
</dbReference>
<keyword evidence="5" id="KW-1133">Transmembrane helix</keyword>
<feature type="region of interest" description="Disordered" evidence="4">
    <location>
        <begin position="104"/>
        <end position="123"/>
    </location>
</feature>
<feature type="compositionally biased region" description="Basic and acidic residues" evidence="4">
    <location>
        <begin position="104"/>
        <end position="119"/>
    </location>
</feature>
<accession>A0ABC9YXJ9</accession>
<dbReference type="PANTHER" id="PTHR19879">
    <property type="entry name" value="TRANSCRIPTION INITIATION FACTOR TFIID"/>
    <property type="match status" value="1"/>
</dbReference>
<evidence type="ECO:0000259" key="6">
    <source>
        <dbReference type="Pfam" id="PF20703"/>
    </source>
</evidence>
<keyword evidence="8" id="KW-1185">Reference proteome</keyword>
<proteinExistence type="predicted"/>
<comment type="caution">
    <text evidence="7">The sequence shown here is derived from an EMBL/GenBank/DDBJ whole genome shotgun (WGS) entry which is preliminary data.</text>
</comment>
<dbReference type="GeneID" id="93375218"/>
<feature type="repeat" description="WD" evidence="3">
    <location>
        <begin position="1109"/>
        <end position="1143"/>
    </location>
</feature>
<feature type="repeat" description="WD" evidence="3">
    <location>
        <begin position="799"/>
        <end position="839"/>
    </location>
</feature>
<reference evidence="7 8" key="2">
    <citation type="journal article" date="2016" name="Genome Announc.">
        <title>Draft Genome Sequence of Erythromycin- and Oxytetracycline-Sensitive Nocardia seriolae Strain U-1 (NBRC 110359).</title>
        <authorList>
            <person name="Imajoh M."/>
            <person name="Sukeda M."/>
            <person name="Shimizu M."/>
            <person name="Yamane J."/>
            <person name="Ohnishi K."/>
            <person name="Oshima S."/>
        </authorList>
    </citation>
    <scope>NUCLEOTIDE SEQUENCE [LARGE SCALE GENOMIC DNA]</scope>
    <source>
        <strain evidence="7 8">U-1</strain>
    </source>
</reference>
<dbReference type="InterPro" id="IPR015943">
    <property type="entry name" value="WD40/YVTN_repeat-like_dom_sf"/>
</dbReference>
<evidence type="ECO:0000313" key="8">
    <source>
        <dbReference type="Proteomes" id="UP000037179"/>
    </source>
</evidence>
<evidence type="ECO:0000256" key="2">
    <source>
        <dbReference type="ARBA" id="ARBA00022737"/>
    </source>
</evidence>
<dbReference type="AlphaFoldDB" id="A0ABC9YXJ9"/>
<feature type="repeat" description="WD" evidence="3">
    <location>
        <begin position="888"/>
        <end position="918"/>
    </location>
</feature>
<dbReference type="InterPro" id="IPR020472">
    <property type="entry name" value="WD40_PAC1"/>
</dbReference>
<dbReference type="PANTHER" id="PTHR19879:SF9">
    <property type="entry name" value="TRANSCRIPTION INITIATION FACTOR TFIID SUBUNIT 5"/>
    <property type="match status" value="1"/>
</dbReference>
<dbReference type="SUPFAM" id="SSF52540">
    <property type="entry name" value="P-loop containing nucleoside triphosphate hydrolases"/>
    <property type="match status" value="1"/>
</dbReference>
<evidence type="ECO:0000256" key="5">
    <source>
        <dbReference type="SAM" id="Phobius"/>
    </source>
</evidence>
<feature type="repeat" description="WD" evidence="3">
    <location>
        <begin position="1154"/>
        <end position="1189"/>
    </location>
</feature>
<keyword evidence="1 3" id="KW-0853">WD repeat</keyword>
<evidence type="ECO:0000313" key="7">
    <source>
        <dbReference type="EMBL" id="GAP29931.1"/>
    </source>
</evidence>
<dbReference type="Pfam" id="PF00400">
    <property type="entry name" value="WD40"/>
    <property type="match status" value="10"/>
</dbReference>
<dbReference type="Pfam" id="PF20703">
    <property type="entry name" value="nSTAND1"/>
    <property type="match status" value="1"/>
</dbReference>
<evidence type="ECO:0000256" key="3">
    <source>
        <dbReference type="PROSITE-ProRule" id="PRU00221"/>
    </source>
</evidence>
<dbReference type="PROSITE" id="PS00678">
    <property type="entry name" value="WD_REPEATS_1"/>
    <property type="match status" value="5"/>
</dbReference>
<evidence type="ECO:0000256" key="1">
    <source>
        <dbReference type="ARBA" id="ARBA00022574"/>
    </source>
</evidence>
<dbReference type="Proteomes" id="UP000037179">
    <property type="component" value="Unassembled WGS sequence"/>
</dbReference>
<dbReference type="PROSITE" id="PS50294">
    <property type="entry name" value="WD_REPEATS_REGION"/>
    <property type="match status" value="7"/>
</dbReference>
<dbReference type="InterPro" id="IPR019775">
    <property type="entry name" value="WD40_repeat_CS"/>
</dbReference>
<dbReference type="PROSITE" id="PS50082">
    <property type="entry name" value="WD_REPEATS_2"/>
    <property type="match status" value="10"/>
</dbReference>
<sequence length="1270" mass="135345">MVAGARERFAQRLTALFQLAGTPVVKSVVRRANIVGTPGTSRVTVQRISDWRRGVGLPATFESVLPVLTVLIGDAKARPPSRNADRTLLDLGSWQIAWQQAKDDHGDTVRPVREPDHPPYRGLSPYRAEDADLYFGRDNARAAVVGAMALVEAIADMARLVLVVGVSGAGKSSLLAAGLQANPDTRTPVPMSPGARPGETLRAALDRAPDGTDVLLLIDQGEELFTLCEGSAARRDFVEELARVTAPGAARRVTAVMAIRSDFFNDVIQYPLLAQAMRNASVIIGAMCEAELREAITSPALACGLKVEPALVDIVLHDLDAATSDDGKAALLPLLSHVLESTWSHRRGRTLTLAAYREAGETAGSVAATAERAWAALTADEQRFARSILMTLTVVGPRSITRNRVPHKVMVGDSTDPELTERVLGRLVDARLVIMQDDEIELLHEAVPRVWPRMAEWVSEEKEFGPARHRIEEDARTWFTEGKPNSLLYADKRLETAGVVTGGGGSINRIAQEFIAASIRRQREMSSRRRILLSAAALLCVVALITATLAFVQRGAVLRERADAEVNALINESKRIENFNPDASIRMALAAYRIRPGNAETQARLMATQAYPVITTSTDRHAGRINGLAYDPDRRMLFSAGDDAVIRVWSITDDHVPVALGPGLRGHRCAVNSVALAAGGGLLASASDDGTIRTWDISDPKIPRALGVSTLTAPATSIAFTSDGRTLVAAGEDGALTLVDLTDPAVPQTRDHIPAHTGVINALAMSIDGTLVASGGDDRTIRFWSITEPGRLSPIGEPLFAAAGAVEALAFGPDDRLIAGTESGTVRMWSLTDRAAPRELGSPQTVHGAAVDALLFGPDGQMASGSADGTVCLWQQTASGYQPFGRPVGGNLGPISSLELTTDTHLVTAGGDGRVRIWTRPAADIPVATDGPFTSVELDAAGSRLVTASTNGRFQVWTVARDAVTPTSDTQAAPPNHGVLVQIRPDGIALAASDSSGGGLQLWNLADPARPTPFGTPLTTRTEHFTATGFTPDGRVLVTGDDDVSIRLWDVGDPAAPHPLGTAASEATRPFQSIAISPDGNRVATGSGDAAIYLWNIADRHHPVLERRLTGHQAAVSTLVFAADGRHLFSGGDDETIRAWNIDDPTHGGPDTEKVVHTPSVTALAVDRSGRRLVSAGVDQTVRLWDVSNATDPIPLGRTIAVALGSRWFARFDGTDDERVIGVSDLASERWTTDPAEVADLLCRTALARADRWNSADQALLDTRIELCPH</sequence>
<feature type="repeat" description="WD" evidence="3">
    <location>
        <begin position="618"/>
        <end position="651"/>
    </location>
</feature>
<dbReference type="InterPro" id="IPR049052">
    <property type="entry name" value="nSTAND1"/>
</dbReference>
<feature type="transmembrane region" description="Helical" evidence="5">
    <location>
        <begin position="531"/>
        <end position="552"/>
    </location>
</feature>
<gene>
    <name evidence="7" type="ORF">NSK11_contig00068-0021</name>
</gene>
<dbReference type="SMART" id="SM00320">
    <property type="entry name" value="WD40"/>
    <property type="match status" value="12"/>
</dbReference>
<reference evidence="8" key="1">
    <citation type="submission" date="2015-07" db="EMBL/GenBank/DDBJ databases">
        <title>Nocardia seriolae U-1 whole genome shotgun sequence.</title>
        <authorList>
            <person name="Imajoh M."/>
            <person name="Fukumoto Y."/>
            <person name="Sukeda M."/>
            <person name="Yamane J."/>
            <person name="Yamasaki K."/>
            <person name="Shimizu M."/>
            <person name="Ohnishi K."/>
            <person name="Oshima S."/>
        </authorList>
    </citation>
    <scope>NUCLEOTIDE SEQUENCE [LARGE SCALE GENOMIC DNA]</scope>
    <source>
        <strain evidence="8">U-1</strain>
    </source>
</reference>
<dbReference type="PRINTS" id="PR00320">
    <property type="entry name" value="GPROTEINBRPT"/>
</dbReference>
<dbReference type="InterPro" id="IPR027417">
    <property type="entry name" value="P-loop_NTPase"/>
</dbReference>
<feature type="repeat" description="WD" evidence="3">
    <location>
        <begin position="664"/>
        <end position="705"/>
    </location>
</feature>
<feature type="domain" description="Novel STAND NTPase 1" evidence="6">
    <location>
        <begin position="119"/>
        <end position="484"/>
    </location>
</feature>
<dbReference type="InterPro" id="IPR036322">
    <property type="entry name" value="WD40_repeat_dom_sf"/>
</dbReference>
<feature type="repeat" description="WD" evidence="3">
    <location>
        <begin position="1018"/>
        <end position="1051"/>
    </location>
</feature>
<feature type="repeat" description="WD" evidence="3">
    <location>
        <begin position="753"/>
        <end position="794"/>
    </location>
</feature>
<feature type="repeat" description="WD" evidence="3">
    <location>
        <begin position="1064"/>
        <end position="1097"/>
    </location>
</feature>
<dbReference type="RefSeq" id="WP_096490599.1">
    <property type="nucleotide sequence ID" value="NZ_AP017900.1"/>
</dbReference>
<dbReference type="SUPFAM" id="SSF50978">
    <property type="entry name" value="WD40 repeat-like"/>
    <property type="match status" value="2"/>
</dbReference>
<keyword evidence="2" id="KW-0677">Repeat</keyword>
<keyword evidence="5" id="KW-0812">Transmembrane</keyword>
<protein>
    <recommendedName>
        <fullName evidence="6">Novel STAND NTPase 1 domain-containing protein</fullName>
    </recommendedName>
</protein>
<dbReference type="InterPro" id="IPR001680">
    <property type="entry name" value="WD40_rpt"/>
</dbReference>
<keyword evidence="5" id="KW-0472">Membrane</keyword>
<organism evidence="7 8">
    <name type="scientific">Nocardia seriolae</name>
    <dbReference type="NCBI Taxonomy" id="37332"/>
    <lineage>
        <taxon>Bacteria</taxon>
        <taxon>Bacillati</taxon>
        <taxon>Actinomycetota</taxon>
        <taxon>Actinomycetes</taxon>
        <taxon>Mycobacteriales</taxon>
        <taxon>Nocardiaceae</taxon>
        <taxon>Nocardia</taxon>
    </lineage>
</organism>
<dbReference type="EMBL" id="BBYQ01000068">
    <property type="protein sequence ID" value="GAP29931.1"/>
    <property type="molecule type" value="Genomic_DNA"/>
</dbReference>
<feature type="repeat" description="WD" evidence="3">
    <location>
        <begin position="844"/>
        <end position="875"/>
    </location>
</feature>
<name>A0ABC9YXJ9_9NOCA</name>
<evidence type="ECO:0000256" key="4">
    <source>
        <dbReference type="SAM" id="MobiDB-lite"/>
    </source>
</evidence>